<sequence length="75" mass="7999">SSLLCYLPSQQLAKTPQLLLLLPLQPISVNITPPTPDLDSEVAHWPGNEGGGESGVAERGEEEWEGDKNSFQAAA</sequence>
<evidence type="ECO:0000313" key="2">
    <source>
        <dbReference type="EMBL" id="VTJ84418.1"/>
    </source>
</evidence>
<organism evidence="2">
    <name type="scientific">Marmota monax</name>
    <name type="common">Woodchuck</name>
    <dbReference type="NCBI Taxonomy" id="9995"/>
    <lineage>
        <taxon>Eukaryota</taxon>
        <taxon>Metazoa</taxon>
        <taxon>Chordata</taxon>
        <taxon>Craniata</taxon>
        <taxon>Vertebrata</taxon>
        <taxon>Euteleostomi</taxon>
        <taxon>Mammalia</taxon>
        <taxon>Eutheria</taxon>
        <taxon>Euarchontoglires</taxon>
        <taxon>Glires</taxon>
        <taxon>Rodentia</taxon>
        <taxon>Sciuromorpha</taxon>
        <taxon>Sciuridae</taxon>
        <taxon>Xerinae</taxon>
        <taxon>Marmotini</taxon>
        <taxon>Marmota</taxon>
    </lineage>
</organism>
<dbReference type="AlphaFoldDB" id="A0A5E4CR90"/>
<name>A0A5E4CR90_MARMO</name>
<feature type="non-terminal residue" evidence="2">
    <location>
        <position position="75"/>
    </location>
</feature>
<evidence type="ECO:0000256" key="1">
    <source>
        <dbReference type="SAM" id="MobiDB-lite"/>
    </source>
</evidence>
<feature type="region of interest" description="Disordered" evidence="1">
    <location>
        <begin position="45"/>
        <end position="75"/>
    </location>
</feature>
<comment type="caution">
    <text evidence="2">The sequence shown here is derived from an EMBL/GenBank/DDBJ whole genome shotgun (WGS) entry which is preliminary data.</text>
</comment>
<gene>
    <name evidence="2" type="ORF">MONAX_5E037402</name>
</gene>
<protein>
    <submittedName>
        <fullName evidence="2">Uncharacterized protein</fullName>
    </submittedName>
</protein>
<proteinExistence type="predicted"/>
<dbReference type="EMBL" id="CABDUW010001875">
    <property type="protein sequence ID" value="VTJ84418.1"/>
    <property type="molecule type" value="Genomic_DNA"/>
</dbReference>
<feature type="non-terminal residue" evidence="2">
    <location>
        <position position="1"/>
    </location>
</feature>
<reference evidence="2" key="1">
    <citation type="submission" date="2019-04" db="EMBL/GenBank/DDBJ databases">
        <authorList>
            <person name="Alioto T."/>
            <person name="Alioto T."/>
        </authorList>
    </citation>
    <scope>NUCLEOTIDE SEQUENCE [LARGE SCALE GENOMIC DNA]</scope>
</reference>
<accession>A0A5E4CR90</accession>